<proteinExistence type="predicted"/>
<dbReference type="Pfam" id="PF00359">
    <property type="entry name" value="PTS_EIIA_2"/>
    <property type="match status" value="1"/>
</dbReference>
<keyword evidence="2" id="KW-0813">Transport</keyword>
<evidence type="ECO:0000313" key="3">
    <source>
        <dbReference type="Proteomes" id="UP000314960"/>
    </source>
</evidence>
<accession>A0A3S6QW84</accession>
<dbReference type="EMBL" id="CP018176">
    <property type="protein sequence ID" value="AUJ30447.1"/>
    <property type="molecule type" value="Genomic_DNA"/>
</dbReference>
<dbReference type="KEGG" id="lhw:BSQ49_09785"/>
<dbReference type="SUPFAM" id="SSF55804">
    <property type="entry name" value="Phoshotransferase/anion transport protein"/>
    <property type="match status" value="1"/>
</dbReference>
<keyword evidence="2" id="KW-0762">Sugar transport</keyword>
<name>A0A3S6QW84_9LACO</name>
<dbReference type="InterPro" id="IPR051541">
    <property type="entry name" value="PTS_SugarTrans_NitroReg"/>
</dbReference>
<dbReference type="RefSeq" id="WP_141054656.1">
    <property type="nucleotide sequence ID" value="NZ_CP018176.1"/>
</dbReference>
<feature type="domain" description="PTS EIIA type-2" evidence="1">
    <location>
        <begin position="1"/>
        <end position="147"/>
    </location>
</feature>
<protein>
    <submittedName>
        <fullName evidence="2">PTS sugar transporter subunit IIA</fullName>
    </submittedName>
</protein>
<dbReference type="AlphaFoldDB" id="A0A3S6QW84"/>
<dbReference type="InterPro" id="IPR016152">
    <property type="entry name" value="PTrfase/Anion_transptr"/>
</dbReference>
<gene>
    <name evidence="2" type="ORF">BSQ49_09785</name>
</gene>
<evidence type="ECO:0000259" key="1">
    <source>
        <dbReference type="PROSITE" id="PS51094"/>
    </source>
</evidence>
<evidence type="ECO:0000313" key="2">
    <source>
        <dbReference type="EMBL" id="AUJ30447.1"/>
    </source>
</evidence>
<organism evidence="2 3">
    <name type="scientific">Liquorilactobacillus hordei</name>
    <dbReference type="NCBI Taxonomy" id="468911"/>
    <lineage>
        <taxon>Bacteria</taxon>
        <taxon>Bacillati</taxon>
        <taxon>Bacillota</taxon>
        <taxon>Bacilli</taxon>
        <taxon>Lactobacillales</taxon>
        <taxon>Lactobacillaceae</taxon>
        <taxon>Liquorilactobacillus</taxon>
    </lineage>
</organism>
<dbReference type="CDD" id="cd00211">
    <property type="entry name" value="PTS_IIA_fru"/>
    <property type="match status" value="1"/>
</dbReference>
<dbReference type="InterPro" id="IPR002178">
    <property type="entry name" value="PTS_EIIA_type-2_dom"/>
</dbReference>
<dbReference type="Proteomes" id="UP000314960">
    <property type="component" value="Chromosome"/>
</dbReference>
<dbReference type="PROSITE" id="PS51094">
    <property type="entry name" value="PTS_EIIA_TYPE_2"/>
    <property type="match status" value="1"/>
</dbReference>
<reference evidence="2 3" key="1">
    <citation type="submission" date="2016-11" db="EMBL/GenBank/DDBJ databases">
        <title>Interaction between Lactobacillus species and yeast in water kefir.</title>
        <authorList>
            <person name="Behr J."/>
            <person name="Xu D."/>
            <person name="Vogel R.F."/>
        </authorList>
    </citation>
    <scope>NUCLEOTIDE SEQUENCE [LARGE SCALE GENOMIC DNA]</scope>
    <source>
        <strain evidence="2 3">TMW 1.1822</strain>
    </source>
</reference>
<dbReference type="Gene3D" id="3.40.930.10">
    <property type="entry name" value="Mannitol-specific EII, Chain A"/>
    <property type="match status" value="1"/>
</dbReference>
<dbReference type="PANTHER" id="PTHR47738:SF3">
    <property type="entry name" value="PHOSPHOTRANSFERASE SYSTEM MANNITOL_FRUCTOSE-SPECIFIC IIA DOMAIN CONTAINING PROTEIN"/>
    <property type="match status" value="1"/>
</dbReference>
<sequence>MFFDKKIIFLKQNVKDHNEALAKLADALFAAGSVKASYKEGILTREKGFPTGLQLPGYGVAIPHTDAERVNSAQIGFMQLEHPITFHQMGDNQEVQVKLIFMLALNEPKKQPEMLQKLMKMFQDTTVMEQLMEQEKQDDIISILEKEDIK</sequence>
<dbReference type="PANTHER" id="PTHR47738">
    <property type="entry name" value="PTS SYSTEM FRUCTOSE-LIKE EIIA COMPONENT-RELATED"/>
    <property type="match status" value="1"/>
</dbReference>